<dbReference type="SUPFAM" id="SSF51735">
    <property type="entry name" value="NAD(P)-binding Rossmann-fold domains"/>
    <property type="match status" value="1"/>
</dbReference>
<keyword evidence="4" id="KW-1185">Reference proteome</keyword>
<dbReference type="SUPFAM" id="SSF55347">
    <property type="entry name" value="Glyceraldehyde-3-phosphate dehydrogenase-like, C-terminal domain"/>
    <property type="match status" value="1"/>
</dbReference>
<dbReference type="InterPro" id="IPR055170">
    <property type="entry name" value="GFO_IDH_MocA-like_dom"/>
</dbReference>
<organism evidence="3 4">
    <name type="scientific">Natronococcus pandeyae</name>
    <dbReference type="NCBI Taxonomy" id="2055836"/>
    <lineage>
        <taxon>Archaea</taxon>
        <taxon>Methanobacteriati</taxon>
        <taxon>Methanobacteriota</taxon>
        <taxon>Stenosarchaea group</taxon>
        <taxon>Halobacteria</taxon>
        <taxon>Halobacteriales</taxon>
        <taxon>Natrialbaceae</taxon>
        <taxon>Natronococcus</taxon>
    </lineage>
</organism>
<evidence type="ECO:0000313" key="3">
    <source>
        <dbReference type="EMBL" id="TYL36178.1"/>
    </source>
</evidence>
<dbReference type="GO" id="GO:0000166">
    <property type="term" value="F:nucleotide binding"/>
    <property type="evidence" value="ECO:0007669"/>
    <property type="project" value="InterPro"/>
</dbReference>
<dbReference type="InterPro" id="IPR000683">
    <property type="entry name" value="Gfo/Idh/MocA-like_OxRdtase_N"/>
</dbReference>
<dbReference type="Pfam" id="PF01408">
    <property type="entry name" value="GFO_IDH_MocA"/>
    <property type="match status" value="1"/>
</dbReference>
<evidence type="ECO:0000313" key="4">
    <source>
        <dbReference type="Proteomes" id="UP000766904"/>
    </source>
</evidence>
<gene>
    <name evidence="3" type="ORF">CV102_23845</name>
</gene>
<proteinExistence type="predicted"/>
<protein>
    <recommendedName>
        <fullName evidence="5">Gfo/Idh/MocA family oxidoreductase</fullName>
    </recommendedName>
</protein>
<dbReference type="Proteomes" id="UP000766904">
    <property type="component" value="Unassembled WGS sequence"/>
</dbReference>
<dbReference type="AlphaFoldDB" id="A0A8J8Q0D1"/>
<dbReference type="Gene3D" id="3.40.50.720">
    <property type="entry name" value="NAD(P)-binding Rossmann-like Domain"/>
    <property type="match status" value="1"/>
</dbReference>
<dbReference type="Gene3D" id="3.30.360.10">
    <property type="entry name" value="Dihydrodipicolinate Reductase, domain 2"/>
    <property type="match status" value="1"/>
</dbReference>
<evidence type="ECO:0000259" key="2">
    <source>
        <dbReference type="Pfam" id="PF22725"/>
    </source>
</evidence>
<feature type="domain" description="GFO/IDH/MocA-like oxidoreductase" evidence="2">
    <location>
        <begin position="127"/>
        <end position="247"/>
    </location>
</feature>
<dbReference type="InterPro" id="IPR036291">
    <property type="entry name" value="NAD(P)-bd_dom_sf"/>
</dbReference>
<dbReference type="OrthoDB" id="25239at2157"/>
<dbReference type="RefSeq" id="WP_148860482.1">
    <property type="nucleotide sequence ID" value="NZ_PHNJ01000021.1"/>
</dbReference>
<dbReference type="EMBL" id="PHNJ01000021">
    <property type="protein sequence ID" value="TYL36178.1"/>
    <property type="molecule type" value="Genomic_DNA"/>
</dbReference>
<comment type="caution">
    <text evidence="3">The sequence shown here is derived from an EMBL/GenBank/DDBJ whole genome shotgun (WGS) entry which is preliminary data.</text>
</comment>
<sequence>MIDVTVIGCGFMGEFHARAVHEHPLLRLASAVDVDEERADAVATKYGADEALTEHGDAFADADAAIVATPEPYHAEQAHAALDRDVDLLLEKPPTDDLDTARALAERALETDLVTGVSFVLRYDPAYATARERAQNGDLGEIVSGRAKRAITADESRRIGARGHPNFYMSIHDIDALLACIDSRVRSVSAVERKGELADIDVPDSVQALLEFENGTTAVVEGYGVLPANTPGGIQAAFELVGTNGSVSVDTPGTTIEVLNGSFDRPDTRHWPVINGEMDGAVARQIDRFAKAVAGDATMVATVEDGYRAQRVADAIRRAAETDSIVDLDPREDV</sequence>
<dbReference type="InterPro" id="IPR051450">
    <property type="entry name" value="Gfo/Idh/MocA_Oxidoreductases"/>
</dbReference>
<name>A0A8J8Q0D1_9EURY</name>
<evidence type="ECO:0008006" key="5">
    <source>
        <dbReference type="Google" id="ProtNLM"/>
    </source>
</evidence>
<dbReference type="Pfam" id="PF22725">
    <property type="entry name" value="GFO_IDH_MocA_C3"/>
    <property type="match status" value="1"/>
</dbReference>
<evidence type="ECO:0000259" key="1">
    <source>
        <dbReference type="Pfam" id="PF01408"/>
    </source>
</evidence>
<accession>A0A8J8Q0D1</accession>
<feature type="domain" description="Gfo/Idh/MocA-like oxidoreductase N-terminal" evidence="1">
    <location>
        <begin position="3"/>
        <end position="117"/>
    </location>
</feature>
<dbReference type="PANTHER" id="PTHR43377:SF1">
    <property type="entry name" value="BILIVERDIN REDUCTASE A"/>
    <property type="match status" value="1"/>
</dbReference>
<dbReference type="PANTHER" id="PTHR43377">
    <property type="entry name" value="BILIVERDIN REDUCTASE A"/>
    <property type="match status" value="1"/>
</dbReference>
<reference evidence="3" key="1">
    <citation type="submission" date="2017-11" db="EMBL/GenBank/DDBJ databases">
        <authorList>
            <person name="Kajale S.C."/>
            <person name="Sharma A."/>
        </authorList>
    </citation>
    <scope>NUCLEOTIDE SEQUENCE</scope>
    <source>
        <strain evidence="3">LS1_42</strain>
    </source>
</reference>